<reference evidence="2 3" key="1">
    <citation type="submission" date="2020-08" db="EMBL/GenBank/DDBJ databases">
        <title>Cohnella phylogeny.</title>
        <authorList>
            <person name="Dunlap C."/>
        </authorList>
    </citation>
    <scope>NUCLEOTIDE SEQUENCE [LARGE SCALE GENOMIC DNA]</scope>
    <source>
        <strain evidence="2 3">DSM 25239</strain>
    </source>
</reference>
<dbReference type="RefSeq" id="WP_185137634.1">
    <property type="nucleotide sequence ID" value="NZ_JACJVR010000077.1"/>
</dbReference>
<dbReference type="AlphaFoldDB" id="A0A841U1J2"/>
<evidence type="ECO:0000256" key="1">
    <source>
        <dbReference type="SAM" id="Phobius"/>
    </source>
</evidence>
<name>A0A841U1J2_9BACL</name>
<sequence length="177" mass="20815">MRNRAFVVLIIVAFLLFIGFLAYYFNQPDPVFGNDEESIATVINSIKGYEDKSIEILEIEDLDDQRMVGFLSDHNPGFIQFQKNKNGNYLWKHIEVRNNESFSIFIIPGFQRFMIVTNNENKVAKMQVNINGQQLEQPFTPYQSNVAWVRLPETDRSDYEFRDYKYYDQDGNLLNDS</sequence>
<keyword evidence="3" id="KW-1185">Reference proteome</keyword>
<protein>
    <submittedName>
        <fullName evidence="2">Uncharacterized protein</fullName>
    </submittedName>
</protein>
<feature type="transmembrane region" description="Helical" evidence="1">
    <location>
        <begin position="5"/>
        <end position="25"/>
    </location>
</feature>
<gene>
    <name evidence="2" type="ORF">H7B90_19835</name>
</gene>
<accession>A0A841U1J2</accession>
<keyword evidence="1" id="KW-0472">Membrane</keyword>
<keyword evidence="1" id="KW-0812">Transmembrane</keyword>
<dbReference type="Proteomes" id="UP000553776">
    <property type="component" value="Unassembled WGS sequence"/>
</dbReference>
<evidence type="ECO:0000313" key="2">
    <source>
        <dbReference type="EMBL" id="MBB6693649.1"/>
    </source>
</evidence>
<keyword evidence="1" id="KW-1133">Transmembrane helix</keyword>
<evidence type="ECO:0000313" key="3">
    <source>
        <dbReference type="Proteomes" id="UP000553776"/>
    </source>
</evidence>
<comment type="caution">
    <text evidence="2">The sequence shown here is derived from an EMBL/GenBank/DDBJ whole genome shotgun (WGS) entry which is preliminary data.</text>
</comment>
<organism evidence="2 3">
    <name type="scientific">Cohnella xylanilytica</name>
    <dbReference type="NCBI Taxonomy" id="557555"/>
    <lineage>
        <taxon>Bacteria</taxon>
        <taxon>Bacillati</taxon>
        <taxon>Bacillota</taxon>
        <taxon>Bacilli</taxon>
        <taxon>Bacillales</taxon>
        <taxon>Paenibacillaceae</taxon>
        <taxon>Cohnella</taxon>
    </lineage>
</organism>
<dbReference type="EMBL" id="JACJVR010000077">
    <property type="protein sequence ID" value="MBB6693649.1"/>
    <property type="molecule type" value="Genomic_DNA"/>
</dbReference>
<proteinExistence type="predicted"/>